<evidence type="ECO:0000313" key="2">
    <source>
        <dbReference type="EMBL" id="CAD7248484.1"/>
    </source>
</evidence>
<dbReference type="EMBL" id="LR901382">
    <property type="protein sequence ID" value="CAD7248484.1"/>
    <property type="molecule type" value="Genomic_DNA"/>
</dbReference>
<dbReference type="Proteomes" id="UP000677054">
    <property type="component" value="Unassembled WGS sequence"/>
</dbReference>
<organism evidence="2">
    <name type="scientific">Darwinula stevensoni</name>
    <dbReference type="NCBI Taxonomy" id="69355"/>
    <lineage>
        <taxon>Eukaryota</taxon>
        <taxon>Metazoa</taxon>
        <taxon>Ecdysozoa</taxon>
        <taxon>Arthropoda</taxon>
        <taxon>Crustacea</taxon>
        <taxon>Oligostraca</taxon>
        <taxon>Ostracoda</taxon>
        <taxon>Podocopa</taxon>
        <taxon>Podocopida</taxon>
        <taxon>Darwinulocopina</taxon>
        <taxon>Darwinuloidea</taxon>
        <taxon>Darwinulidae</taxon>
        <taxon>Darwinula</taxon>
    </lineage>
</organism>
<evidence type="ECO:0000256" key="1">
    <source>
        <dbReference type="SAM" id="MobiDB-lite"/>
    </source>
</evidence>
<dbReference type="EMBL" id="CAJPEV010001865">
    <property type="protein sequence ID" value="CAG0894661.1"/>
    <property type="molecule type" value="Genomic_DNA"/>
</dbReference>
<reference evidence="2" key="1">
    <citation type="submission" date="2020-11" db="EMBL/GenBank/DDBJ databases">
        <authorList>
            <person name="Tran Van P."/>
        </authorList>
    </citation>
    <scope>NUCLEOTIDE SEQUENCE</scope>
</reference>
<feature type="region of interest" description="Disordered" evidence="1">
    <location>
        <begin position="1"/>
        <end position="23"/>
    </location>
</feature>
<dbReference type="SUPFAM" id="SSF52540">
    <property type="entry name" value="P-loop containing nucleoside triphosphate hydrolases"/>
    <property type="match status" value="1"/>
</dbReference>
<dbReference type="AlphaFoldDB" id="A0A7R8XJB1"/>
<gene>
    <name evidence="2" type="ORF">DSTB1V02_LOCUS8296</name>
</gene>
<name>A0A7R8XJB1_9CRUS</name>
<sequence>MERKQGNGLQDPVQNAKRPEVLQEHNCEDMKKLACVRRLERIDAVDPRQSDRMKVRLGGYEDFPFCEGAENYQKEHYPEAEKRAYSFPAGYVIKGKEQEELFKKVQTTKPTEKIDENLKIPKQFTAEAKVFDYLKEELTNTPSFITYGYDFSTTFYKAMGIAGKWTKKGETHWKRKGFDVLRGELDVCGIFFDGSRVFLLLFEVKSIKGTDNQQLLKDRAEGAVDQLKKCEQVLRQILGATTFSDIFICSFVAFPYVSRRDVVASLKCDCSANILTEDDLEARGTFRKFLERHEITLTRQATIIPAAEECYLDVMRTYLAASASVECMPRTIGDLHKNIDERMQKALVLLTPHQRQILNEDHSVLFLTGGQGTGKTYLLLNRAERLARIEETVIIVNMSEGELTQKMRAWRELPEFQEFKDYVTIMDTFEFIGCDRREFDLLLDKINDKKHCHVLIDELQINFGMEGKDAFEIGTSWRNLADQKECKSLWINWRPSDTTYPETLDIQVVLDSLAREKVELLMEIKRNTKELAEFVIEVSRFIQKRFPCFDYLPMQGLEHGFHEKDDPLRKNQIPQVVFVQSPPTENEFYRWVSEVVMEISLWIPNSGPLTIITGTDRERNELVRELGNRLGQGVAFLDSQGNLLRHPQPRFLFFYQKPQPRFLVFCELQVTGMSFQNLILLDDGKTPYGCWSRLVGMARESLHVITRDPLPSGHWEEPAQMGLISCCSFRKPRSPSSMSQNPLQESSLMKISWTNFLEETSPPLPDTEIEECKFELIFGPNRSGKTAILFNRLKKKSEQENEEMLKSEETSSRWKTSEGCKESEKGERKHRILFVDCSRWSKNGYPPNLFLVDAKIRLKKREMLNVVEVYDVHDLIRQHCMEEKVSPDPQVLKELLVRMLEKGMNEGQRFHLAFDNVPIHGYASSADTESLRKEWRKILSAFSSHASLASLAIAFCPYVRYSRATFDVEKFKKGFQFSSETKVKILEGCRDVGFPSLLRYVLSHESPQELKVKPGTLNTRPQPSSLVFGEKPTLVTPPVGLHYHGGWKCIGGRGRGCIAVTAASYFHSQPHGSIVVLVSDKEIQQIFTEALRLMGSKVGSTAKEAPQIYEVKDYRGCENSGVMCVGVEDAWMVEGISRAIQFLFVVDGGASAAAQSRMALWMEMERRGLLLHRPLPSSNALDTLSDEDWKALNQISPFLQVLIF</sequence>
<proteinExistence type="predicted"/>
<dbReference type="Gene3D" id="3.40.50.300">
    <property type="entry name" value="P-loop containing nucleotide triphosphate hydrolases"/>
    <property type="match status" value="1"/>
</dbReference>
<keyword evidence="3" id="KW-1185">Reference proteome</keyword>
<dbReference type="InterPro" id="IPR027417">
    <property type="entry name" value="P-loop_NTPase"/>
</dbReference>
<protein>
    <submittedName>
        <fullName evidence="2">Uncharacterized protein</fullName>
    </submittedName>
</protein>
<evidence type="ECO:0000313" key="3">
    <source>
        <dbReference type="Proteomes" id="UP000677054"/>
    </source>
</evidence>
<accession>A0A7R8XJB1</accession>